<gene>
    <name evidence="3" type="primary">terF-3</name>
    <name evidence="3" type="ORF">C8035_v006635</name>
</gene>
<proteinExistence type="predicted"/>
<evidence type="ECO:0000313" key="3">
    <source>
        <dbReference type="EMBL" id="TDZ29225.1"/>
    </source>
</evidence>
<dbReference type="Proteomes" id="UP000295083">
    <property type="component" value="Unassembled WGS sequence"/>
</dbReference>
<comment type="caution">
    <text evidence="3">The sequence shown here is derived from an EMBL/GenBank/DDBJ whole genome shotgun (WGS) entry which is preliminary data.</text>
</comment>
<reference evidence="3 4" key="1">
    <citation type="submission" date="2018-11" db="EMBL/GenBank/DDBJ databases">
        <title>Genome sequence and assembly of Colletotrichum spinosum.</title>
        <authorList>
            <person name="Gan P."/>
            <person name="Shirasu K."/>
        </authorList>
    </citation>
    <scope>NUCLEOTIDE SEQUENCE [LARGE SCALE GENOMIC DNA]</scope>
    <source>
        <strain evidence="3 4">CBS 515.97</strain>
    </source>
</reference>
<evidence type="ECO:0000256" key="2">
    <source>
        <dbReference type="ARBA" id="ARBA00022737"/>
    </source>
</evidence>
<keyword evidence="2" id="KW-0677">Repeat</keyword>
<dbReference type="Pfam" id="PF01344">
    <property type="entry name" value="Kelch_1"/>
    <property type="match status" value="1"/>
</dbReference>
<dbReference type="EMBL" id="QAPG01000296">
    <property type="protein sequence ID" value="TDZ29225.1"/>
    <property type="molecule type" value="Genomic_DNA"/>
</dbReference>
<dbReference type="PANTHER" id="PTHR46344">
    <property type="entry name" value="OS02G0202900 PROTEIN"/>
    <property type="match status" value="1"/>
</dbReference>
<dbReference type="InterPro" id="IPR006652">
    <property type="entry name" value="Kelch_1"/>
</dbReference>
<dbReference type="AlphaFoldDB" id="A0A4R8Q281"/>
<keyword evidence="1" id="KW-0880">Kelch repeat</keyword>
<sequence>MEWVAHLAATFLTEERDHAGAAILGNKLCVLGGRERGQRNMKGTGFLLDFGHLGRGWRVSQGRMSTTRGVVTGTIGKHVFVFGGEGSVADGLDGIYNETEVFNTRTEKWKKLEPMDVPRQGGSAVAVGNRIYVPGGGLGEDGSPVNIFDVYRPSCQSRHANLRLLPCVALRGLSYLKPNSRRGS</sequence>
<dbReference type="Gene3D" id="2.120.10.80">
    <property type="entry name" value="Kelch-type beta propeller"/>
    <property type="match status" value="1"/>
</dbReference>
<dbReference type="InterPro" id="IPR015915">
    <property type="entry name" value="Kelch-typ_b-propeller"/>
</dbReference>
<dbReference type="SUPFAM" id="SSF117281">
    <property type="entry name" value="Kelch motif"/>
    <property type="match status" value="1"/>
</dbReference>
<dbReference type="PANTHER" id="PTHR46344:SF27">
    <property type="entry name" value="KELCH REPEAT SUPERFAMILY PROTEIN"/>
    <property type="match status" value="1"/>
</dbReference>
<keyword evidence="4" id="KW-1185">Reference proteome</keyword>
<evidence type="ECO:0000256" key="1">
    <source>
        <dbReference type="ARBA" id="ARBA00022441"/>
    </source>
</evidence>
<organism evidence="3 4">
    <name type="scientific">Colletotrichum spinosum</name>
    <dbReference type="NCBI Taxonomy" id="1347390"/>
    <lineage>
        <taxon>Eukaryota</taxon>
        <taxon>Fungi</taxon>
        <taxon>Dikarya</taxon>
        <taxon>Ascomycota</taxon>
        <taxon>Pezizomycotina</taxon>
        <taxon>Sordariomycetes</taxon>
        <taxon>Hypocreomycetidae</taxon>
        <taxon>Glomerellales</taxon>
        <taxon>Glomerellaceae</taxon>
        <taxon>Colletotrichum</taxon>
        <taxon>Colletotrichum orbiculare species complex</taxon>
    </lineage>
</organism>
<protein>
    <submittedName>
        <fullName evidence="3">Kelch-like protein terF</fullName>
    </submittedName>
</protein>
<accession>A0A4R8Q281</accession>
<evidence type="ECO:0000313" key="4">
    <source>
        <dbReference type="Proteomes" id="UP000295083"/>
    </source>
</evidence>
<name>A0A4R8Q281_9PEZI</name>